<dbReference type="Gene3D" id="3.90.740.10">
    <property type="entry name" value="Valyl/Leucyl/Isoleucyl-tRNA synthetase, editing domain"/>
    <property type="match status" value="1"/>
</dbReference>
<dbReference type="InterPro" id="IPR001412">
    <property type="entry name" value="aa-tRNA-synth_I_CS"/>
</dbReference>
<evidence type="ECO:0000256" key="4">
    <source>
        <dbReference type="ARBA" id="ARBA00022490"/>
    </source>
</evidence>
<organism evidence="12 13">
    <name type="scientific">Candidatus Enterococcus avicola</name>
    <dbReference type="NCBI Taxonomy" id="2838561"/>
    <lineage>
        <taxon>Bacteria</taxon>
        <taxon>Bacillati</taxon>
        <taxon>Bacillota</taxon>
        <taxon>Bacilli</taxon>
        <taxon>Lactobacillales</taxon>
        <taxon>Enterococcaceae</taxon>
        <taxon>Enterococcus</taxon>
    </lineage>
</organism>
<dbReference type="GO" id="GO:0002161">
    <property type="term" value="F:aminoacyl-tRNA deacylase activity"/>
    <property type="evidence" value="ECO:0007669"/>
    <property type="project" value="InterPro"/>
</dbReference>
<keyword evidence="5 12" id="KW-0436">Ligase</keyword>
<keyword evidence="9" id="KW-0030">Aminoacyl-tRNA synthetase</keyword>
<evidence type="ECO:0000256" key="5">
    <source>
        <dbReference type="ARBA" id="ARBA00022598"/>
    </source>
</evidence>
<evidence type="ECO:0000259" key="11">
    <source>
        <dbReference type="Pfam" id="PF00133"/>
    </source>
</evidence>
<sequence length="249" mass="28709">MTKKELSTKYQPQEVEAGRYEAWLEKDLFKPSGNKEAKPYSIVIPPPNVTGKLHLGHAWDTALQDIIIRQKRMQGYDTLWLPGMDHAGIATQAKVEEKLREQGISRYDLGREKFVEEVWSWKEEYAGHIREQWAKLGLSLDYSRERFTLDDGLSEAVRKVFVTLYEKELIYRGEYIINWDPQAKTALSDIEVIHKDIEGAFYHMSYPLADGYGVVKIATTRPETMLGDTAVAVHPEDERYKDLIGKMVV</sequence>
<dbReference type="InterPro" id="IPR002300">
    <property type="entry name" value="aa-tRNA-synth_Ia"/>
</dbReference>
<dbReference type="EMBL" id="DXBN01000193">
    <property type="protein sequence ID" value="HIZ53933.1"/>
    <property type="molecule type" value="Genomic_DNA"/>
</dbReference>
<dbReference type="Gene3D" id="3.40.50.620">
    <property type="entry name" value="HUPs"/>
    <property type="match status" value="1"/>
</dbReference>
<dbReference type="PANTHER" id="PTHR11946:SF93">
    <property type="entry name" value="VALINE--TRNA LIGASE, CHLOROPLASTIC_MITOCHONDRIAL 2"/>
    <property type="match status" value="1"/>
</dbReference>
<reference evidence="12" key="2">
    <citation type="submission" date="2021-04" db="EMBL/GenBank/DDBJ databases">
        <authorList>
            <person name="Gilroy R."/>
        </authorList>
    </citation>
    <scope>NUCLEOTIDE SEQUENCE</scope>
    <source>
        <strain evidence="12">CHK172-16539</strain>
    </source>
</reference>
<evidence type="ECO:0000256" key="1">
    <source>
        <dbReference type="ARBA" id="ARBA00004496"/>
    </source>
</evidence>
<evidence type="ECO:0000313" key="12">
    <source>
        <dbReference type="EMBL" id="HIZ53933.1"/>
    </source>
</evidence>
<comment type="subcellular location">
    <subcellularLocation>
        <location evidence="1">Cytoplasm</location>
    </subcellularLocation>
</comment>
<evidence type="ECO:0000256" key="8">
    <source>
        <dbReference type="ARBA" id="ARBA00022917"/>
    </source>
</evidence>
<gene>
    <name evidence="12" type="ORF">IAA20_08335</name>
</gene>
<proteinExistence type="predicted"/>
<dbReference type="InterPro" id="IPR002303">
    <property type="entry name" value="Valyl-tRNA_ligase"/>
</dbReference>
<comment type="caution">
    <text evidence="12">The sequence shown here is derived from an EMBL/GenBank/DDBJ whole genome shotgun (WGS) entry which is preliminary data.</text>
</comment>
<dbReference type="Pfam" id="PF00133">
    <property type="entry name" value="tRNA-synt_1"/>
    <property type="match status" value="1"/>
</dbReference>
<dbReference type="FunFam" id="3.90.740.10:FF:000008">
    <property type="entry name" value="Valine--tRNA ligase, mitochondrial"/>
    <property type="match status" value="1"/>
</dbReference>
<feature type="domain" description="Aminoacyl-tRNA synthetase class Ia" evidence="11">
    <location>
        <begin position="19"/>
        <end position="198"/>
    </location>
</feature>
<reference evidence="12" key="1">
    <citation type="journal article" date="2021" name="PeerJ">
        <title>Extensive microbial diversity within the chicken gut microbiome revealed by metagenomics and culture.</title>
        <authorList>
            <person name="Gilroy R."/>
            <person name="Ravi A."/>
            <person name="Getino M."/>
            <person name="Pursley I."/>
            <person name="Horton D.L."/>
            <person name="Alikhan N.F."/>
            <person name="Baker D."/>
            <person name="Gharbi K."/>
            <person name="Hall N."/>
            <person name="Watson M."/>
            <person name="Adriaenssens E.M."/>
            <person name="Foster-Nyarko E."/>
            <person name="Jarju S."/>
            <person name="Secka A."/>
            <person name="Antonio M."/>
            <person name="Oren A."/>
            <person name="Chaudhuri R.R."/>
            <person name="La Ragione R."/>
            <person name="Hildebrand F."/>
            <person name="Pallen M.J."/>
        </authorList>
    </citation>
    <scope>NUCLEOTIDE SEQUENCE</scope>
    <source>
        <strain evidence="12">CHK172-16539</strain>
    </source>
</reference>
<feature type="non-terminal residue" evidence="12">
    <location>
        <position position="249"/>
    </location>
</feature>
<dbReference type="GO" id="GO:0005829">
    <property type="term" value="C:cytosol"/>
    <property type="evidence" value="ECO:0007669"/>
    <property type="project" value="TreeGrafter"/>
</dbReference>
<dbReference type="PRINTS" id="PR00986">
    <property type="entry name" value="TRNASYNTHVAL"/>
</dbReference>
<evidence type="ECO:0000256" key="3">
    <source>
        <dbReference type="ARBA" id="ARBA00013169"/>
    </source>
</evidence>
<dbReference type="PANTHER" id="PTHR11946">
    <property type="entry name" value="VALYL-TRNA SYNTHETASES"/>
    <property type="match status" value="1"/>
</dbReference>
<evidence type="ECO:0000256" key="10">
    <source>
        <dbReference type="ARBA" id="ARBA00029936"/>
    </source>
</evidence>
<dbReference type="GO" id="GO:0006438">
    <property type="term" value="P:valyl-tRNA aminoacylation"/>
    <property type="evidence" value="ECO:0007669"/>
    <property type="project" value="InterPro"/>
</dbReference>
<dbReference type="AlphaFoldDB" id="A0A9D2F8I1"/>
<accession>A0A9D2F8I1</accession>
<evidence type="ECO:0000256" key="2">
    <source>
        <dbReference type="ARBA" id="ARBA00011245"/>
    </source>
</evidence>
<evidence type="ECO:0000256" key="9">
    <source>
        <dbReference type="ARBA" id="ARBA00023146"/>
    </source>
</evidence>
<evidence type="ECO:0000256" key="7">
    <source>
        <dbReference type="ARBA" id="ARBA00022840"/>
    </source>
</evidence>
<keyword evidence="7" id="KW-0067">ATP-binding</keyword>
<dbReference type="EC" id="6.1.1.9" evidence="3"/>
<dbReference type="PROSITE" id="PS00178">
    <property type="entry name" value="AA_TRNA_LIGASE_I"/>
    <property type="match status" value="1"/>
</dbReference>
<keyword evidence="8" id="KW-0648">Protein biosynthesis</keyword>
<dbReference type="SUPFAM" id="SSF52374">
    <property type="entry name" value="Nucleotidylyl transferase"/>
    <property type="match status" value="1"/>
</dbReference>
<dbReference type="SUPFAM" id="SSF50677">
    <property type="entry name" value="ValRS/IleRS/LeuRS editing domain"/>
    <property type="match status" value="1"/>
</dbReference>
<comment type="subunit">
    <text evidence="2">Monomer.</text>
</comment>
<keyword evidence="4" id="KW-0963">Cytoplasm</keyword>
<evidence type="ECO:0000313" key="13">
    <source>
        <dbReference type="Proteomes" id="UP000824063"/>
    </source>
</evidence>
<evidence type="ECO:0000256" key="6">
    <source>
        <dbReference type="ARBA" id="ARBA00022741"/>
    </source>
</evidence>
<protein>
    <recommendedName>
        <fullName evidence="3">valine--tRNA ligase</fullName>
        <ecNumber evidence="3">6.1.1.9</ecNumber>
    </recommendedName>
    <alternativeName>
        <fullName evidence="10">Valyl-tRNA synthetase</fullName>
    </alternativeName>
</protein>
<dbReference type="Proteomes" id="UP000824063">
    <property type="component" value="Unassembled WGS sequence"/>
</dbReference>
<name>A0A9D2F8I1_9ENTE</name>
<dbReference type="GO" id="GO:0004832">
    <property type="term" value="F:valine-tRNA ligase activity"/>
    <property type="evidence" value="ECO:0007669"/>
    <property type="project" value="UniProtKB-EC"/>
</dbReference>
<dbReference type="FunFam" id="3.40.50.620:FF:000032">
    <property type="entry name" value="Valine--tRNA ligase"/>
    <property type="match status" value="1"/>
</dbReference>
<keyword evidence="6" id="KW-0547">Nucleotide-binding</keyword>
<dbReference type="InterPro" id="IPR009008">
    <property type="entry name" value="Val/Leu/Ile-tRNA-synth_edit"/>
</dbReference>
<dbReference type="InterPro" id="IPR014729">
    <property type="entry name" value="Rossmann-like_a/b/a_fold"/>
</dbReference>
<dbReference type="GO" id="GO:0005524">
    <property type="term" value="F:ATP binding"/>
    <property type="evidence" value="ECO:0007669"/>
    <property type="project" value="UniProtKB-KW"/>
</dbReference>